<proteinExistence type="predicted"/>
<keyword evidence="1" id="KW-0732">Signal</keyword>
<feature type="signal peptide" evidence="1">
    <location>
        <begin position="1"/>
        <end position="18"/>
    </location>
</feature>
<evidence type="ECO:0000313" key="3">
    <source>
        <dbReference type="Proteomes" id="UP001500426"/>
    </source>
</evidence>
<sequence>MKKLFLYLFLIISSASFAQDKAEIKEFFWGKSDKYKTATTIPEKWKNESAVIIYKYEYYNYHKFGASVTYTSAIRKRIKLQDQAAVTEFSEFSYKDKFYSNKGMRSLGRGTNVVGIKIVKSTGKEIDVDIEKNAKEVDKEKKIAIANLEIGDIIDFYYYSVEPFKSIYEFGFEPEESPLGDVYPTMAMKLAFDTENDFFVNFNTYNGAPELKEIPTKNSDERKYELNAKDIEKNEFPRWFLPLAELPCYKFQVFFARSGKFEKRADAFLSNSEKVIKKTVSKEDIFNYYDEKFRPDGSLGVINDFLKGKTFASDEEKIREVYYYTRHMFFTQFIEAFIISDATKFYALSVYSNPIFFRTEESFVNYFMEFLKKNNYDYDIIVATPKYNGSIDDLLIQKNVNVLLRVNTKTPMYLEYFSPYTSADQFNYNLENSKAYALQVAKGKKVVDAVNVNLPASTMQDNVSKINSLVTISDDFSGLKIKKESSYFGHLKENEQSDKFYYFDYAFEDYAKYGTKSVIEYVKNKKDKERYGKEIDAVVNKLKEQQKEAFKKATAEEYDFEIDDHKFTIKSTGRFGKKSPLIYEEDFAIKNNLIKKAGENYLIEIGKLITSQVEIDKKEKERKNNVYMVYPRSFENEITLDIPAGYTVAGLDKLNKKVENETGGFVSSATVSGNKLTIKAVKYYKNYYEPNSNWNKMIQFLDAAYQFTQEKVLLKKN</sequence>
<protein>
    <recommendedName>
        <fullName evidence="4">DUF3857 domain-containing protein</fullName>
    </recommendedName>
</protein>
<dbReference type="RefSeq" id="WP_345089983.1">
    <property type="nucleotide sequence ID" value="NZ_BAABCS010000003.1"/>
</dbReference>
<feature type="chain" id="PRO_5046099809" description="DUF3857 domain-containing protein" evidence="1">
    <location>
        <begin position="19"/>
        <end position="717"/>
    </location>
</feature>
<name>A0ABP7UI52_9FLAO</name>
<organism evidence="2 3">
    <name type="scientific">Flavobacterium chungnamense</name>
    <dbReference type="NCBI Taxonomy" id="706182"/>
    <lineage>
        <taxon>Bacteria</taxon>
        <taxon>Pseudomonadati</taxon>
        <taxon>Bacteroidota</taxon>
        <taxon>Flavobacteriia</taxon>
        <taxon>Flavobacteriales</taxon>
        <taxon>Flavobacteriaceae</taxon>
        <taxon>Flavobacterium</taxon>
    </lineage>
</organism>
<dbReference type="Proteomes" id="UP001500426">
    <property type="component" value="Unassembled WGS sequence"/>
</dbReference>
<dbReference type="Gene3D" id="2.60.120.1130">
    <property type="match status" value="1"/>
</dbReference>
<evidence type="ECO:0008006" key="4">
    <source>
        <dbReference type="Google" id="ProtNLM"/>
    </source>
</evidence>
<gene>
    <name evidence="2" type="ORF">GCM10022388_04270</name>
</gene>
<reference evidence="3" key="1">
    <citation type="journal article" date="2019" name="Int. J. Syst. Evol. Microbiol.">
        <title>The Global Catalogue of Microorganisms (GCM) 10K type strain sequencing project: providing services to taxonomists for standard genome sequencing and annotation.</title>
        <authorList>
            <consortium name="The Broad Institute Genomics Platform"/>
            <consortium name="The Broad Institute Genome Sequencing Center for Infectious Disease"/>
            <person name="Wu L."/>
            <person name="Ma J."/>
        </authorList>
    </citation>
    <scope>NUCLEOTIDE SEQUENCE [LARGE SCALE GENOMIC DNA]</scope>
    <source>
        <strain evidence="3">JCM 17068</strain>
    </source>
</reference>
<keyword evidence="3" id="KW-1185">Reference proteome</keyword>
<dbReference type="EMBL" id="BAABCS010000003">
    <property type="protein sequence ID" value="GAA4042528.1"/>
    <property type="molecule type" value="Genomic_DNA"/>
</dbReference>
<comment type="caution">
    <text evidence="2">The sequence shown here is derived from an EMBL/GenBank/DDBJ whole genome shotgun (WGS) entry which is preliminary data.</text>
</comment>
<evidence type="ECO:0000313" key="2">
    <source>
        <dbReference type="EMBL" id="GAA4042528.1"/>
    </source>
</evidence>
<accession>A0ABP7UI52</accession>
<evidence type="ECO:0000256" key="1">
    <source>
        <dbReference type="SAM" id="SignalP"/>
    </source>
</evidence>